<evidence type="ECO:0000313" key="12">
    <source>
        <dbReference type="Proteomes" id="UP000218281"/>
    </source>
</evidence>
<reference evidence="10 12" key="1">
    <citation type="submission" date="2017-08" db="EMBL/GenBank/DDBJ databases">
        <title>Whole genome sequences of 6 clinical strains closest to Corynebacterium imitans.</title>
        <authorList>
            <person name="Bernier A.-M."/>
            <person name="Burdz T."/>
            <person name="Bernard K."/>
        </authorList>
    </citation>
    <scope>NUCLEOTIDE SEQUENCE [LARGE SCALE GENOMIC DNA]</scope>
    <source>
        <strain evidence="10 12">NML93-0607</strain>
    </source>
</reference>
<dbReference type="AlphaFoldDB" id="A0A269PDK7"/>
<dbReference type="GO" id="GO:0030313">
    <property type="term" value="C:cell envelope"/>
    <property type="evidence" value="ECO:0007669"/>
    <property type="project" value="UniProtKB-SubCell"/>
</dbReference>
<dbReference type="InterPro" id="IPR014756">
    <property type="entry name" value="Ig_E-set"/>
</dbReference>
<evidence type="ECO:0000256" key="6">
    <source>
        <dbReference type="SAM" id="Phobius"/>
    </source>
</evidence>
<feature type="compositionally biased region" description="Low complexity" evidence="5">
    <location>
        <begin position="126"/>
        <end position="137"/>
    </location>
</feature>
<gene>
    <name evidence="9" type="ORF">CIG21_04690</name>
    <name evidence="10" type="ORF">CKJ81_00105</name>
</gene>
<dbReference type="SUPFAM" id="SSF81296">
    <property type="entry name" value="E set domains"/>
    <property type="match status" value="1"/>
</dbReference>
<feature type="transmembrane region" description="Helical" evidence="6">
    <location>
        <begin position="149"/>
        <end position="171"/>
    </location>
</feature>
<dbReference type="InterPro" id="IPR032694">
    <property type="entry name" value="CopC/D"/>
</dbReference>
<keyword evidence="2" id="KW-0479">Metal-binding</keyword>
<dbReference type="PANTHER" id="PTHR34820">
    <property type="entry name" value="INNER MEMBRANE PROTEIN YEBZ"/>
    <property type="match status" value="1"/>
</dbReference>
<dbReference type="GO" id="GO:0005507">
    <property type="term" value="F:copper ion binding"/>
    <property type="evidence" value="ECO:0007669"/>
    <property type="project" value="InterPro"/>
</dbReference>
<dbReference type="PANTHER" id="PTHR34820:SF4">
    <property type="entry name" value="INNER MEMBRANE PROTEIN YEBZ"/>
    <property type="match status" value="1"/>
</dbReference>
<evidence type="ECO:0000256" key="1">
    <source>
        <dbReference type="ARBA" id="ARBA00004196"/>
    </source>
</evidence>
<reference evidence="9 11" key="2">
    <citation type="submission" date="2017-08" db="EMBL/GenBank/DDBJ databases">
        <authorList>
            <person name="de Groot N.N."/>
        </authorList>
    </citation>
    <scope>NUCLEOTIDE SEQUENCE [LARGE SCALE GENOMIC DNA]</scope>
    <source>
        <strain evidence="9 11">NBT06-6</strain>
    </source>
</reference>
<protein>
    <submittedName>
        <fullName evidence="10">Copper resistance protein</fullName>
    </submittedName>
</protein>
<dbReference type="Gene3D" id="2.60.40.1220">
    <property type="match status" value="1"/>
</dbReference>
<dbReference type="GO" id="GO:0046688">
    <property type="term" value="P:response to copper ion"/>
    <property type="evidence" value="ECO:0007669"/>
    <property type="project" value="InterPro"/>
</dbReference>
<name>A0A269PDK7_9CORY</name>
<dbReference type="RefSeq" id="WP_095276262.1">
    <property type="nucleotide sequence ID" value="NZ_CP047655.1"/>
</dbReference>
<evidence type="ECO:0000313" key="11">
    <source>
        <dbReference type="Proteomes" id="UP000215771"/>
    </source>
</evidence>
<proteinExistence type="predicted"/>
<comment type="subcellular location">
    <subcellularLocation>
        <location evidence="1">Cell envelope</location>
    </subcellularLocation>
</comment>
<evidence type="ECO:0000256" key="7">
    <source>
        <dbReference type="SAM" id="SignalP"/>
    </source>
</evidence>
<dbReference type="Pfam" id="PF04234">
    <property type="entry name" value="CopC"/>
    <property type="match status" value="1"/>
</dbReference>
<evidence type="ECO:0000256" key="4">
    <source>
        <dbReference type="ARBA" id="ARBA00023008"/>
    </source>
</evidence>
<feature type="signal peptide" evidence="7">
    <location>
        <begin position="1"/>
        <end position="24"/>
    </location>
</feature>
<evidence type="ECO:0000259" key="8">
    <source>
        <dbReference type="Pfam" id="PF04234"/>
    </source>
</evidence>
<feature type="region of interest" description="Disordered" evidence="5">
    <location>
        <begin position="118"/>
        <end position="144"/>
    </location>
</feature>
<dbReference type="GO" id="GO:0006825">
    <property type="term" value="P:copper ion transport"/>
    <property type="evidence" value="ECO:0007669"/>
    <property type="project" value="InterPro"/>
</dbReference>
<dbReference type="EMBL" id="NQMQ01000010">
    <property type="protein sequence ID" value="PAJ70154.1"/>
    <property type="molecule type" value="Genomic_DNA"/>
</dbReference>
<keyword evidence="4" id="KW-0186">Copper</keyword>
<organism evidence="9 11">
    <name type="scientific">Corynebacterium hadale</name>
    <dbReference type="NCBI Taxonomy" id="2026255"/>
    <lineage>
        <taxon>Bacteria</taxon>
        <taxon>Bacillati</taxon>
        <taxon>Actinomycetota</taxon>
        <taxon>Actinomycetes</taxon>
        <taxon>Mycobacteriales</taxon>
        <taxon>Corynebacteriaceae</taxon>
        <taxon>Corynebacterium</taxon>
    </lineage>
</organism>
<sequence length="191" mass="19556">MQRTITAAAAVIGTLALAAPTAYAHDSVISGTPDNESTVQAFPDTISLEFSGQPQEGFNTVALSRASDGEVLFTGEPEIDGRVVTIDVPDEVETNAEPGEYTVGYQIISSDGHSTKGMSSFTFEPGASDAADNADNTEAADEEGGNSGLLTILGILLGVLVCAGAAVAALAKSRKFRALNDDGAASTSEKR</sequence>
<keyword evidence="6" id="KW-1133">Transmembrane helix</keyword>
<dbReference type="EMBL" id="NSGO01000001">
    <property type="protein sequence ID" value="PAT07043.1"/>
    <property type="molecule type" value="Genomic_DNA"/>
</dbReference>
<evidence type="ECO:0000313" key="9">
    <source>
        <dbReference type="EMBL" id="PAJ70154.1"/>
    </source>
</evidence>
<evidence type="ECO:0000313" key="10">
    <source>
        <dbReference type="EMBL" id="PAT07043.1"/>
    </source>
</evidence>
<evidence type="ECO:0000256" key="5">
    <source>
        <dbReference type="SAM" id="MobiDB-lite"/>
    </source>
</evidence>
<dbReference type="Proteomes" id="UP000215771">
    <property type="component" value="Unassembled WGS sequence"/>
</dbReference>
<comment type="caution">
    <text evidence="9">The sequence shown here is derived from an EMBL/GenBank/DDBJ whole genome shotgun (WGS) entry which is preliminary data.</text>
</comment>
<dbReference type="GO" id="GO:0042597">
    <property type="term" value="C:periplasmic space"/>
    <property type="evidence" value="ECO:0007669"/>
    <property type="project" value="InterPro"/>
</dbReference>
<feature type="chain" id="PRO_5012085981" evidence="7">
    <location>
        <begin position="25"/>
        <end position="191"/>
    </location>
</feature>
<keyword evidence="6" id="KW-0812">Transmembrane</keyword>
<dbReference type="InterPro" id="IPR014755">
    <property type="entry name" value="Cu-Rt/internalin_Ig-like"/>
</dbReference>
<keyword evidence="12" id="KW-1185">Reference proteome</keyword>
<evidence type="ECO:0000256" key="2">
    <source>
        <dbReference type="ARBA" id="ARBA00022723"/>
    </source>
</evidence>
<keyword evidence="6" id="KW-0472">Membrane</keyword>
<evidence type="ECO:0000256" key="3">
    <source>
        <dbReference type="ARBA" id="ARBA00022729"/>
    </source>
</evidence>
<feature type="domain" description="CopC" evidence="8">
    <location>
        <begin position="25"/>
        <end position="122"/>
    </location>
</feature>
<accession>A0A269PDK7</accession>
<dbReference type="InterPro" id="IPR007348">
    <property type="entry name" value="CopC_dom"/>
</dbReference>
<dbReference type="Proteomes" id="UP000218281">
    <property type="component" value="Unassembled WGS sequence"/>
</dbReference>
<keyword evidence="3 7" id="KW-0732">Signal</keyword>
<dbReference type="GO" id="GO:0005886">
    <property type="term" value="C:plasma membrane"/>
    <property type="evidence" value="ECO:0007669"/>
    <property type="project" value="TreeGrafter"/>
</dbReference>